<proteinExistence type="predicted"/>
<gene>
    <name evidence="1" type="ORF">C5S46_05265</name>
</gene>
<accession>A0AC61SAF7</accession>
<sequence length="89" mass="10072">KRVFDVLNSHFPSVSDDVDPFFGAEDFAYYLQKVPGIYICLGTRNEEKNLIEGNHSCKFDIDEDILIQGAELLTIIALDFLNNPGEYLS</sequence>
<comment type="caution">
    <text evidence="1">The sequence shown here is derived from an EMBL/GenBank/DDBJ whole genome shotgun (WGS) entry which is preliminary data.</text>
</comment>
<feature type="non-terminal residue" evidence="1">
    <location>
        <position position="1"/>
    </location>
</feature>
<name>A0AC61SAF7_9EURY</name>
<protein>
    <submittedName>
        <fullName evidence="1">Amidohydrolase</fullName>
    </submittedName>
</protein>
<reference evidence="1" key="1">
    <citation type="submission" date="2018-09" db="EMBL/GenBank/DDBJ databases">
        <title>A genomic encyclopedia of anaerobic methanotrophic archaea.</title>
        <authorList>
            <person name="Skennerton C.T."/>
            <person name="Chadwick G.L."/>
            <person name="Laso-Perez R."/>
            <person name="Leu A.O."/>
            <person name="Speth D.R."/>
            <person name="Yu H."/>
            <person name="Morgan-Lang C."/>
            <person name="Hatzenpichler R."/>
            <person name="Goudeau D."/>
            <person name="Malmstrom R."/>
            <person name="Woyke T."/>
            <person name="Hallam S."/>
            <person name="Tyson G.W."/>
            <person name="Wegener G."/>
            <person name="Boetius A."/>
            <person name="Orphan V.J."/>
        </authorList>
    </citation>
    <scope>NUCLEOTIDE SEQUENCE</scope>
    <source>
        <strain evidence="1">CONS3730D10UFb2</strain>
    </source>
</reference>
<evidence type="ECO:0000313" key="1">
    <source>
        <dbReference type="EMBL" id="TKY91536.1"/>
    </source>
</evidence>
<dbReference type="EMBL" id="QYBA01000176">
    <property type="protein sequence ID" value="TKY91536.1"/>
    <property type="molecule type" value="Genomic_DNA"/>
</dbReference>
<dbReference type="Proteomes" id="UP000315423">
    <property type="component" value="Unassembled WGS sequence"/>
</dbReference>
<evidence type="ECO:0000313" key="2">
    <source>
        <dbReference type="Proteomes" id="UP000315423"/>
    </source>
</evidence>
<organism evidence="1 2">
    <name type="scientific">Candidatus Methanomarinus sp</name>
    <dbReference type="NCBI Taxonomy" id="3386244"/>
    <lineage>
        <taxon>Archaea</taxon>
        <taxon>Methanobacteriati</taxon>
        <taxon>Methanobacteriota</taxon>
        <taxon>Stenosarchaea group</taxon>
        <taxon>Methanomicrobia</taxon>
        <taxon>Methanosarcinales</taxon>
        <taxon>ANME-2 cluster</taxon>
        <taxon>Candidatus Methanocomedenaceae</taxon>
        <taxon>Candidatus Methanomarinus</taxon>
    </lineage>
</organism>